<feature type="chain" id="PRO_5009236430" evidence="3">
    <location>
        <begin position="22"/>
        <end position="1219"/>
    </location>
</feature>
<dbReference type="Pfam" id="PF12768">
    <property type="entry name" value="Rax2"/>
    <property type="match status" value="1"/>
</dbReference>
<proteinExistence type="predicted"/>
<dbReference type="InterPro" id="IPR048265">
    <property type="entry name" value="Rax2-like_third"/>
</dbReference>
<dbReference type="GO" id="GO:0000282">
    <property type="term" value="P:cellular bud site selection"/>
    <property type="evidence" value="ECO:0007669"/>
    <property type="project" value="TreeGrafter"/>
</dbReference>
<dbReference type="Proteomes" id="UP000191144">
    <property type="component" value="Chromosome G"/>
</dbReference>
<dbReference type="GO" id="GO:0005935">
    <property type="term" value="C:cellular bud neck"/>
    <property type="evidence" value="ECO:0007669"/>
    <property type="project" value="TreeGrafter"/>
</dbReference>
<evidence type="ECO:0000256" key="1">
    <source>
        <dbReference type="SAM" id="MobiDB-lite"/>
    </source>
</evidence>
<keyword evidence="2" id="KW-0812">Transmembrane</keyword>
<sequence>MLWSKSAWISTVLAGAKLCNAAQLEQIERKLGIENFEVPQLDFSQSSNGGAQLLGNYQDLNYYRYTGQSNFTGNVSNTTTDQRLIYISDGTFIELYTPQNNDSFNINQIVPLASDSFILSGSGSLSGLQLDHQVVLNLSTLEYKQIFPQALSKVNAIEVVDDIVYFGGSFEYKHSNSTVHSVISWDYTKNQIETVPFGGFGSDSTVNSILPWNDETLFFAGNFSTIDNITMFENYTNSSKFNETAPELGNPISLRSAQFDSAGSLNANQLICPSSSQDAGWLESGNTNGEFELTFAVQTKASKLRLFNSPVADEQVSLFRVITSPSNSIMNLTYLDPSTGSLTSCDAWCPLYATANLSVASLQTANADRVSFLNNQTTLEWSSSYQDFAFVDEVPISTLTFIALDSYGSSVGIKSLELFEGQISIFANNTLNVPNCDNTVYKSQSEISETTLWNSSSTGERYIYTSFDSSQESPSVNYSVEIDYPGTYTVNLLTPGCLSDDTCGARGIVNATVLDKKNNTVLSTFQIYQNNDYEKYDTLYSGPLSDSIVVRVIYQTPIPSSSEDYVMVADKIEVVIQDFDDSVFDTTRKSGLLNGFLQYNLANSTAVMSNTTSNSTSDLRAFSIVELSKGANIFVDRLQNTFVLLTSSGEMVTGSLGENLEISDIRVNTIGNKIEGVRAYSNGLAIIGAFNGSSTAQTFDNNGTLSEFPLLDTQATRVTNITLDGDEILFFNENAAFNVTLNEVMLNNSKLTISALSAGSNSLNDTLMQGTLIHNDFTSLNGLFSISTGTIIPSNQTNAFESKIPYDAVFVDNSKSIYACFDTEASSDPHSLMKVENASRIQSLPYKWPAAISALAYLKNDSLLAIGLDNQISGPQFALTNLSTNENIANTSWASGGSISSFIFLEKNTSILVGGNYTDEKSNCSGLCLFDYSKNTWSSFMNNSLTGIISSMRLLNETSVAVAGSLQLNGTQSASLAAISLANGTSQVIKAGNETIRDFIYLGDSQDNIIALSERNVYQLTNGSWIKISSMFKSSSRFEEARNFPSANLSSGQEKDNETEAVVITGDLYHEQYGFLNAIIYQSRKWTPYFTTSFSAAASNLDQPPRIFTNRDLTSVDNYQGFFQSAFASNSSNSGENPSSPAPSSDTHQRGGKKLVDRGFVVLIGLALSMGTVAVLGTLGVAFSYFFGDSTDSYQSLKPRIDENDMIDSVPPEQLMKFI</sequence>
<dbReference type="PANTHER" id="PTHR31778:SF2">
    <property type="entry name" value="BUD SITE SELECTION PROTEIN RAX2"/>
    <property type="match status" value="1"/>
</dbReference>
<dbReference type="EMBL" id="LT598484">
    <property type="protein sequence ID" value="SCV00321.1"/>
    <property type="molecule type" value="Genomic_DNA"/>
</dbReference>
<name>A0A1G4K8E4_9SACH</name>
<dbReference type="Pfam" id="PF20842">
    <property type="entry name" value="Rax2_2"/>
    <property type="match status" value="1"/>
</dbReference>
<keyword evidence="8" id="KW-1185">Reference proteome</keyword>
<dbReference type="GO" id="GO:0005621">
    <property type="term" value="C:cellular bud scar"/>
    <property type="evidence" value="ECO:0007669"/>
    <property type="project" value="TreeGrafter"/>
</dbReference>
<evidence type="ECO:0000313" key="8">
    <source>
        <dbReference type="Proteomes" id="UP000191144"/>
    </source>
</evidence>
<dbReference type="AlphaFoldDB" id="A0A1G4K8E4"/>
<dbReference type="SUPFAM" id="SSF50965">
    <property type="entry name" value="Galactose oxidase, central domain"/>
    <property type="match status" value="1"/>
</dbReference>
<dbReference type="Pfam" id="PF20843">
    <property type="entry name" value="Rax2_3"/>
    <property type="match status" value="1"/>
</dbReference>
<feature type="compositionally biased region" description="Low complexity" evidence="1">
    <location>
        <begin position="1129"/>
        <end position="1145"/>
    </location>
</feature>
<feature type="domain" description="Rax2-like second" evidence="5">
    <location>
        <begin position="251"/>
        <end position="412"/>
    </location>
</feature>
<feature type="transmembrane region" description="Helical" evidence="2">
    <location>
        <begin position="1160"/>
        <end position="1188"/>
    </location>
</feature>
<feature type="signal peptide" evidence="3">
    <location>
        <begin position="1"/>
        <end position="21"/>
    </location>
</feature>
<dbReference type="InterPro" id="IPR024982">
    <property type="entry name" value="Rax2-like_C"/>
</dbReference>
<gene>
    <name evidence="7" type="ORF">LAME_0G08944G</name>
</gene>
<evidence type="ECO:0000256" key="2">
    <source>
        <dbReference type="SAM" id="Phobius"/>
    </source>
</evidence>
<keyword evidence="2" id="KW-0472">Membrane</keyword>
<dbReference type="PANTHER" id="PTHR31778">
    <property type="entry name" value="BUD SITE SELECTION PROTEIN RAX2"/>
    <property type="match status" value="1"/>
</dbReference>
<accession>A0A1G4K8E4</accession>
<feature type="domain" description="Rax2-like third" evidence="6">
    <location>
        <begin position="425"/>
        <end position="576"/>
    </location>
</feature>
<evidence type="ECO:0000259" key="4">
    <source>
        <dbReference type="Pfam" id="PF12768"/>
    </source>
</evidence>
<protein>
    <submittedName>
        <fullName evidence="7">LAME_0G08944g1_1</fullName>
    </submittedName>
</protein>
<evidence type="ECO:0000259" key="5">
    <source>
        <dbReference type="Pfam" id="PF20842"/>
    </source>
</evidence>
<feature type="domain" description="Rax2-like C-terminal" evidence="4">
    <location>
        <begin position="880"/>
        <end position="1113"/>
    </location>
</feature>
<reference evidence="8" key="1">
    <citation type="submission" date="2016-03" db="EMBL/GenBank/DDBJ databases">
        <authorList>
            <person name="Devillers Hugo."/>
        </authorList>
    </citation>
    <scope>NUCLEOTIDE SEQUENCE [LARGE SCALE GENOMIC DNA]</scope>
</reference>
<evidence type="ECO:0000259" key="6">
    <source>
        <dbReference type="Pfam" id="PF20843"/>
    </source>
</evidence>
<dbReference type="GO" id="GO:1902929">
    <property type="term" value="C:plasma membrane of growing cell tip"/>
    <property type="evidence" value="ECO:0007669"/>
    <property type="project" value="TreeGrafter"/>
</dbReference>
<keyword evidence="2" id="KW-1133">Transmembrane helix</keyword>
<evidence type="ECO:0000256" key="3">
    <source>
        <dbReference type="SAM" id="SignalP"/>
    </source>
</evidence>
<dbReference type="InterPro" id="IPR011043">
    <property type="entry name" value="Gal_Oxase/kelch_b-propeller"/>
</dbReference>
<feature type="region of interest" description="Disordered" evidence="1">
    <location>
        <begin position="1129"/>
        <end position="1151"/>
    </location>
</feature>
<evidence type="ECO:0000313" key="7">
    <source>
        <dbReference type="EMBL" id="SCV00321.1"/>
    </source>
</evidence>
<dbReference type="InterPro" id="IPR048266">
    <property type="entry name" value="Rax2-like_second"/>
</dbReference>
<organism evidence="7 8">
    <name type="scientific">Lachancea meyersii CBS 8951</name>
    <dbReference type="NCBI Taxonomy" id="1266667"/>
    <lineage>
        <taxon>Eukaryota</taxon>
        <taxon>Fungi</taxon>
        <taxon>Dikarya</taxon>
        <taxon>Ascomycota</taxon>
        <taxon>Saccharomycotina</taxon>
        <taxon>Saccharomycetes</taxon>
        <taxon>Saccharomycetales</taxon>
        <taxon>Saccharomycetaceae</taxon>
        <taxon>Lachancea</taxon>
    </lineage>
</organism>
<keyword evidence="3" id="KW-0732">Signal</keyword>
<dbReference type="OrthoDB" id="2503993at2759"/>